<proteinExistence type="predicted"/>
<dbReference type="AlphaFoldDB" id="A0A941B0E5"/>
<accession>A0A941B0E5</accession>
<feature type="compositionally biased region" description="Low complexity" evidence="1">
    <location>
        <begin position="204"/>
        <end position="226"/>
    </location>
</feature>
<feature type="region of interest" description="Disordered" evidence="1">
    <location>
        <begin position="301"/>
        <end position="328"/>
    </location>
</feature>
<evidence type="ECO:0000313" key="3">
    <source>
        <dbReference type="Proteomes" id="UP000677875"/>
    </source>
</evidence>
<protein>
    <submittedName>
        <fullName evidence="2">Uncharacterized protein</fullName>
    </submittedName>
</protein>
<sequence length="518" mass="52888">MTDAVIDRFAVRWRLAAPQLRHEAKTLLDVLLEDVLDEALAGIVAADEQVAIRSVHVPPVRVRAGLTAEAAGAWARQVAAAVAGQLAAGGPSVVRYPSRPAALLDLTLRACAGDTSPVWAWTRLGLWPATTAAGGGTSTGVADAVSAALAAQPMAVAPVLAAVAARGALPRVVAVLGPPRLERLATVAWQALGGAPEEVRPAGAPDIRTGAAAPAAPASGATHGGPFTSGLTSPAPGDSGAAAELLSRSPLGAAALDGHDARVRAALTALAIADADPGRVASDGAALLRLALSEPAARRQTVRKRAVREPAVPESAPVDGHEDGRRPAPCTHGAERACPVVSGNAGLLFCLHLIAPLMSRAGSPQECAPLFALDGLGTRAAMHALGTELLRRSAPRPRAPDPADPALLAFCGLPPSAGPPGPAGDADHGAVRREAARLADRTVRALRLRVAGRPPAGLPQTALLAELLHRRGEIIASPGWLELRFDLDDVSVDLRAAGLDLDPGWLPALGCIVRFRYV</sequence>
<gene>
    <name evidence="2" type="ORF">J5Y05_09005</name>
</gene>
<reference evidence="2" key="1">
    <citation type="submission" date="2021-04" db="EMBL/GenBank/DDBJ databases">
        <title>Genome seq and assembly of Streptomyces sp. RG38.</title>
        <authorList>
            <person name="Chhetri G."/>
        </authorList>
    </citation>
    <scope>NUCLEOTIDE SEQUENCE</scope>
    <source>
        <strain evidence="2">RG38</strain>
    </source>
</reference>
<organism evidence="2 3">
    <name type="scientific">Streptomyces tagetis</name>
    <dbReference type="NCBI Taxonomy" id="2820809"/>
    <lineage>
        <taxon>Bacteria</taxon>
        <taxon>Bacillati</taxon>
        <taxon>Actinomycetota</taxon>
        <taxon>Actinomycetes</taxon>
        <taxon>Kitasatosporales</taxon>
        <taxon>Streptomycetaceae</taxon>
        <taxon>Streptomyces</taxon>
    </lineage>
</organism>
<evidence type="ECO:0000313" key="2">
    <source>
        <dbReference type="EMBL" id="MBQ0826646.1"/>
    </source>
</evidence>
<name>A0A941B0E5_9ACTN</name>
<dbReference type="Proteomes" id="UP000677875">
    <property type="component" value="Unassembled WGS sequence"/>
</dbReference>
<dbReference type="RefSeq" id="WP_210870123.1">
    <property type="nucleotide sequence ID" value="NZ_JAGPNL010000002.1"/>
</dbReference>
<feature type="region of interest" description="Disordered" evidence="1">
    <location>
        <begin position="198"/>
        <end position="242"/>
    </location>
</feature>
<comment type="caution">
    <text evidence="2">The sequence shown here is derived from an EMBL/GenBank/DDBJ whole genome shotgun (WGS) entry which is preliminary data.</text>
</comment>
<evidence type="ECO:0000256" key="1">
    <source>
        <dbReference type="SAM" id="MobiDB-lite"/>
    </source>
</evidence>
<dbReference type="EMBL" id="JAGPNL010000002">
    <property type="protein sequence ID" value="MBQ0826646.1"/>
    <property type="molecule type" value="Genomic_DNA"/>
</dbReference>
<keyword evidence="3" id="KW-1185">Reference proteome</keyword>